<keyword evidence="3" id="KW-1185">Reference proteome</keyword>
<reference evidence="3 4" key="1">
    <citation type="submission" date="2017-11" db="EMBL/GenBank/DDBJ databases">
        <title>De novo assembly and phasing of dikaryotic genomes from two isolates of Puccinia coronata f. sp. avenae, the causal agent of oat crown rust.</title>
        <authorList>
            <person name="Miller M.E."/>
            <person name="Zhang Y."/>
            <person name="Omidvar V."/>
            <person name="Sperschneider J."/>
            <person name="Schwessinger B."/>
            <person name="Raley C."/>
            <person name="Palmer J.M."/>
            <person name="Garnica D."/>
            <person name="Upadhyaya N."/>
            <person name="Rathjen J."/>
            <person name="Taylor J.M."/>
            <person name="Park R.F."/>
            <person name="Dodds P.N."/>
            <person name="Hirsch C.D."/>
            <person name="Kianian S.F."/>
            <person name="Figueroa M."/>
        </authorList>
    </citation>
    <scope>NUCLEOTIDE SEQUENCE [LARGE SCALE GENOMIC DNA]</scope>
    <source>
        <strain evidence="2">12NC29</strain>
        <strain evidence="1">12SD80</strain>
    </source>
</reference>
<dbReference type="EMBL" id="PGCI01000221">
    <property type="protein sequence ID" value="PLW33381.1"/>
    <property type="molecule type" value="Genomic_DNA"/>
</dbReference>
<evidence type="ECO:0000313" key="1">
    <source>
        <dbReference type="EMBL" id="PLW33381.1"/>
    </source>
</evidence>
<evidence type="ECO:0000313" key="3">
    <source>
        <dbReference type="Proteomes" id="UP000235388"/>
    </source>
</evidence>
<sequence length="838" mass="94980">MKLQKVLHKFRQTTSFDYPFCLIVYSFPVLSLNWLALLRWHRGVIDDVTDQAAMRLDITLILPGSILRNPGVHSGYNHLQKMSETGSELENQSVAGDDSIDFLRGIEASKLDDHLLRKGQHRPLSSGADMTVESAVELLSREIPERDLEDDESLNLRLARAAETISNFLKLANLSISSEEEYDMLPGWMRRELVKGLDRILSERFLNALFFLRQQIRHLAIKRELVVSYQMVTLSDVVIAAIIDHVSCHGSSGESKRTLEDGTKYSTIELVVRLPQRMDSLANFLATPILSVKPDLNLKIKLGALAILYCSRCLSPVRESTDKNLADCLSNFWLGAQLDKLPDVSITHLLCVYMSSGVNFRDEIHPFRPATNSALWKLLIQLFPDTALISRKPLIKTGHKIFFYHGFLIMPWIWWNRCLCPAQDSNWVGVITLLWIRQEYSWLNSNSNNMRHLLSKTTCYGLLQGWEETSNFSRLVDSLLANHAIGFKILLMEEDQNFWRDSGIGDSSLDHITLVMLQIYSTICDSRRVILSTKEKEEICAQIEKILRIEINRSFESSAGLGLIEMTLSLPQKAFDRLIQGLDIILFRLLESLLLEIEISADPTYSEEETLSHQRRALSKSMFLTRCVDNRTLDEHSAKSSVINLVNILLTPLRCDHTIALAVTKLILCICKSAKEGKTLSGQKLRTISEALIEVMTRGHESTLKPWQGGTGVEAGPLTADFVKRYCSQFDYQTKYPLAIYSALREELANELWSQLTTLPQTELPSSNIDNPHQYSDACSSGAGNVPCLLIAEGMHALFTRFSELERKFVKASPLRRELLAHLESSHDKISQKLIDML</sequence>
<dbReference type="AlphaFoldDB" id="A0A2N5UHU1"/>
<dbReference type="EMBL" id="PGCJ01000224">
    <property type="protein sequence ID" value="PLW37314.1"/>
    <property type="molecule type" value="Genomic_DNA"/>
</dbReference>
<accession>A0A2N5UHU1</accession>
<protein>
    <submittedName>
        <fullName evidence="2">Uncharacterized protein</fullName>
    </submittedName>
</protein>
<evidence type="ECO:0000313" key="2">
    <source>
        <dbReference type="EMBL" id="PLW37314.1"/>
    </source>
</evidence>
<gene>
    <name evidence="2" type="ORF">PCANC_15435</name>
    <name evidence="1" type="ORF">PCASD_13019</name>
</gene>
<dbReference type="OrthoDB" id="2497430at2759"/>
<dbReference type="Proteomes" id="UP000235388">
    <property type="component" value="Unassembled WGS sequence"/>
</dbReference>
<evidence type="ECO:0000313" key="4">
    <source>
        <dbReference type="Proteomes" id="UP000235392"/>
    </source>
</evidence>
<dbReference type="Proteomes" id="UP000235392">
    <property type="component" value="Unassembled WGS sequence"/>
</dbReference>
<organism evidence="2 3">
    <name type="scientific">Puccinia coronata f. sp. avenae</name>
    <dbReference type="NCBI Taxonomy" id="200324"/>
    <lineage>
        <taxon>Eukaryota</taxon>
        <taxon>Fungi</taxon>
        <taxon>Dikarya</taxon>
        <taxon>Basidiomycota</taxon>
        <taxon>Pucciniomycotina</taxon>
        <taxon>Pucciniomycetes</taxon>
        <taxon>Pucciniales</taxon>
        <taxon>Pucciniaceae</taxon>
        <taxon>Puccinia</taxon>
    </lineage>
</organism>
<comment type="caution">
    <text evidence="2">The sequence shown here is derived from an EMBL/GenBank/DDBJ whole genome shotgun (WGS) entry which is preliminary data.</text>
</comment>
<name>A0A2N5UHU1_9BASI</name>
<proteinExistence type="predicted"/>